<feature type="region of interest" description="Disordered" evidence="20">
    <location>
        <begin position="861"/>
        <end position="900"/>
    </location>
</feature>
<dbReference type="EC" id="2.7.11.1" evidence="3"/>
<evidence type="ECO:0000259" key="21">
    <source>
        <dbReference type="PROSITE" id="PS50011"/>
    </source>
</evidence>
<comment type="caution">
    <text evidence="22">The sequence shown here is derived from an EMBL/GenBank/DDBJ whole genome shotgun (WGS) entry which is preliminary data.</text>
</comment>
<keyword evidence="19" id="KW-0175">Coiled coil</keyword>
<feature type="region of interest" description="Disordered" evidence="20">
    <location>
        <begin position="569"/>
        <end position="608"/>
    </location>
</feature>
<comment type="subunit">
    <text evidence="14">Binds to and is activated by YWHAZ when phosphorylated on Thr-221. Interacts with 14-3-3 proteins. Interacts with HDAC4; this interaction leads to HDAC4 retention in the cytoplasm. Interacts with DEPTOR, MLST8/GbetaL, RICTOR and RPTOR.</text>
</comment>
<evidence type="ECO:0000256" key="15">
    <source>
        <dbReference type="ARBA" id="ARBA00073904"/>
    </source>
</evidence>
<dbReference type="PANTHER" id="PTHR24346">
    <property type="entry name" value="MAP/MICROTUBULE AFFINITY-REGULATING KINASE"/>
    <property type="match status" value="1"/>
</dbReference>
<dbReference type="InterPro" id="IPR000719">
    <property type="entry name" value="Prot_kinase_dom"/>
</dbReference>
<dbReference type="Proteomes" id="UP000558488">
    <property type="component" value="Unassembled WGS sequence"/>
</dbReference>
<feature type="compositionally biased region" description="Pro residues" evidence="20">
    <location>
        <begin position="29"/>
        <end position="41"/>
    </location>
</feature>
<dbReference type="InterPro" id="IPR034672">
    <property type="entry name" value="SIK"/>
</dbReference>
<keyword evidence="5" id="KW-0597">Phosphoprotein</keyword>
<evidence type="ECO:0000256" key="11">
    <source>
        <dbReference type="ARBA" id="ARBA00022842"/>
    </source>
</evidence>
<evidence type="ECO:0000256" key="12">
    <source>
        <dbReference type="ARBA" id="ARBA00047899"/>
    </source>
</evidence>
<protein>
    <recommendedName>
        <fullName evidence="15">Serine/threonine-protein kinase SIK3</fullName>
        <ecNumber evidence="3">2.7.11.1</ecNumber>
    </recommendedName>
    <alternativeName>
        <fullName evidence="16">Salt-inducible kinase 3</fullName>
    </alternativeName>
    <alternativeName>
        <fullName evidence="17">Serine/threonine-protein kinase QSK</fullName>
    </alternativeName>
</protein>
<keyword evidence="23" id="KW-1185">Reference proteome</keyword>
<evidence type="ECO:0000256" key="14">
    <source>
        <dbReference type="ARBA" id="ARBA00063881"/>
    </source>
</evidence>
<feature type="region of interest" description="Disordered" evidence="20">
    <location>
        <begin position="1"/>
        <end position="57"/>
    </location>
</feature>
<gene>
    <name evidence="22" type="ORF">mPipKuh1_015807</name>
</gene>
<keyword evidence="8 18" id="KW-0547">Nucleotide-binding</keyword>
<reference evidence="22 23" key="1">
    <citation type="journal article" date="2020" name="Nature">
        <title>Six reference-quality genomes reveal evolution of bat adaptations.</title>
        <authorList>
            <person name="Jebb D."/>
            <person name="Huang Z."/>
            <person name="Pippel M."/>
            <person name="Hughes G.M."/>
            <person name="Lavrichenko K."/>
            <person name="Devanna P."/>
            <person name="Winkler S."/>
            <person name="Jermiin L.S."/>
            <person name="Skirmuntt E.C."/>
            <person name="Katzourakis A."/>
            <person name="Burkitt-Gray L."/>
            <person name="Ray D.A."/>
            <person name="Sullivan K.A.M."/>
            <person name="Roscito J.G."/>
            <person name="Kirilenko B.M."/>
            <person name="Davalos L.M."/>
            <person name="Corthals A.P."/>
            <person name="Power M.L."/>
            <person name="Jones G."/>
            <person name="Ransome R.D."/>
            <person name="Dechmann D.K.N."/>
            <person name="Locatelli A.G."/>
            <person name="Puechmaille S.J."/>
            <person name="Fedrigo O."/>
            <person name="Jarvis E.D."/>
            <person name="Hiller M."/>
            <person name="Vernes S.C."/>
            <person name="Myers E.W."/>
            <person name="Teeling E.C."/>
        </authorList>
    </citation>
    <scope>NUCLEOTIDE SEQUENCE [LARGE SCALE GENOMIC DNA]</scope>
    <source>
        <strain evidence="22">MPipKuh1</strain>
        <tissue evidence="22">Flight muscle</tissue>
    </source>
</reference>
<evidence type="ECO:0000313" key="23">
    <source>
        <dbReference type="Proteomes" id="UP000558488"/>
    </source>
</evidence>
<dbReference type="InterPro" id="IPR008271">
    <property type="entry name" value="Ser/Thr_kinase_AS"/>
</dbReference>
<dbReference type="PANTHER" id="PTHR24346:SF42">
    <property type="entry name" value="SERINE_THREONINE-PROTEIN KINASE SIK3"/>
    <property type="match status" value="1"/>
</dbReference>
<dbReference type="PROSITE" id="PS00108">
    <property type="entry name" value="PROTEIN_KINASE_ST"/>
    <property type="match status" value="1"/>
</dbReference>
<dbReference type="Pfam" id="PF00069">
    <property type="entry name" value="Pkinase"/>
    <property type="match status" value="1"/>
</dbReference>
<evidence type="ECO:0000256" key="13">
    <source>
        <dbReference type="ARBA" id="ARBA00048679"/>
    </source>
</evidence>
<evidence type="ECO:0000256" key="10">
    <source>
        <dbReference type="ARBA" id="ARBA00022840"/>
    </source>
</evidence>
<dbReference type="GO" id="GO:0005524">
    <property type="term" value="F:ATP binding"/>
    <property type="evidence" value="ECO:0007669"/>
    <property type="project" value="UniProtKB-UniRule"/>
</dbReference>
<dbReference type="CDD" id="cd14071">
    <property type="entry name" value="STKc_SIK"/>
    <property type="match status" value="1"/>
</dbReference>
<evidence type="ECO:0000256" key="19">
    <source>
        <dbReference type="SAM" id="Coils"/>
    </source>
</evidence>
<organism evidence="22 23">
    <name type="scientific">Pipistrellus kuhlii</name>
    <name type="common">Kuhl's pipistrelle</name>
    <dbReference type="NCBI Taxonomy" id="59472"/>
    <lineage>
        <taxon>Eukaryota</taxon>
        <taxon>Metazoa</taxon>
        <taxon>Chordata</taxon>
        <taxon>Craniata</taxon>
        <taxon>Vertebrata</taxon>
        <taxon>Euteleostomi</taxon>
        <taxon>Mammalia</taxon>
        <taxon>Eutheria</taxon>
        <taxon>Laurasiatheria</taxon>
        <taxon>Chiroptera</taxon>
        <taxon>Yangochiroptera</taxon>
        <taxon>Vespertilionidae</taxon>
        <taxon>Pipistrellus</taxon>
    </lineage>
</organism>
<dbReference type="SMART" id="SM00220">
    <property type="entry name" value="S_TKc"/>
    <property type="match status" value="1"/>
</dbReference>
<dbReference type="GO" id="GO:0050321">
    <property type="term" value="F:tau-protein kinase activity"/>
    <property type="evidence" value="ECO:0007669"/>
    <property type="project" value="TreeGrafter"/>
</dbReference>
<dbReference type="AlphaFoldDB" id="A0A7J7X2P0"/>
<name>A0A7J7X2P0_PIPKU</name>
<proteinExistence type="inferred from homology"/>
<feature type="compositionally biased region" description="Polar residues" evidence="20">
    <location>
        <begin position="762"/>
        <end position="782"/>
    </location>
</feature>
<dbReference type="GO" id="GO:0035556">
    <property type="term" value="P:intracellular signal transduction"/>
    <property type="evidence" value="ECO:0007669"/>
    <property type="project" value="TreeGrafter"/>
</dbReference>
<accession>A0A7J7X2P0</accession>
<comment type="catalytic activity">
    <reaction evidence="12">
        <text>L-threonyl-[protein] + ATP = O-phospho-L-threonyl-[protein] + ADP + H(+)</text>
        <dbReference type="Rhea" id="RHEA:46608"/>
        <dbReference type="Rhea" id="RHEA-COMP:11060"/>
        <dbReference type="Rhea" id="RHEA-COMP:11605"/>
        <dbReference type="ChEBI" id="CHEBI:15378"/>
        <dbReference type="ChEBI" id="CHEBI:30013"/>
        <dbReference type="ChEBI" id="CHEBI:30616"/>
        <dbReference type="ChEBI" id="CHEBI:61977"/>
        <dbReference type="ChEBI" id="CHEBI:456216"/>
        <dbReference type="EC" id="2.7.11.1"/>
    </reaction>
</comment>
<dbReference type="EMBL" id="JACAGB010000009">
    <property type="protein sequence ID" value="KAF6343650.1"/>
    <property type="molecule type" value="Genomic_DNA"/>
</dbReference>
<evidence type="ECO:0000256" key="20">
    <source>
        <dbReference type="SAM" id="MobiDB-lite"/>
    </source>
</evidence>
<keyword evidence="6" id="KW-0808">Transferase</keyword>
<feature type="region of interest" description="Disordered" evidence="20">
    <location>
        <begin position="727"/>
        <end position="790"/>
    </location>
</feature>
<evidence type="ECO:0000256" key="1">
    <source>
        <dbReference type="ARBA" id="ARBA00001946"/>
    </source>
</evidence>
<keyword evidence="7" id="KW-0479">Metal-binding</keyword>
<comment type="catalytic activity">
    <reaction evidence="13">
        <text>L-seryl-[protein] + ATP = O-phospho-L-seryl-[protein] + ADP + H(+)</text>
        <dbReference type="Rhea" id="RHEA:17989"/>
        <dbReference type="Rhea" id="RHEA-COMP:9863"/>
        <dbReference type="Rhea" id="RHEA-COMP:11604"/>
        <dbReference type="ChEBI" id="CHEBI:15378"/>
        <dbReference type="ChEBI" id="CHEBI:29999"/>
        <dbReference type="ChEBI" id="CHEBI:30616"/>
        <dbReference type="ChEBI" id="CHEBI:83421"/>
        <dbReference type="ChEBI" id="CHEBI:456216"/>
        <dbReference type="EC" id="2.7.11.1"/>
    </reaction>
</comment>
<keyword evidence="4" id="KW-0723">Serine/threonine-protein kinase</keyword>
<evidence type="ECO:0000256" key="4">
    <source>
        <dbReference type="ARBA" id="ARBA00022527"/>
    </source>
</evidence>
<evidence type="ECO:0000256" key="8">
    <source>
        <dbReference type="ARBA" id="ARBA00022741"/>
    </source>
</evidence>
<evidence type="ECO:0000256" key="5">
    <source>
        <dbReference type="ARBA" id="ARBA00022553"/>
    </source>
</evidence>
<feature type="domain" description="Protein kinase" evidence="21">
    <location>
        <begin position="66"/>
        <end position="317"/>
    </location>
</feature>
<evidence type="ECO:0000256" key="18">
    <source>
        <dbReference type="PROSITE-ProRule" id="PRU10141"/>
    </source>
</evidence>
<dbReference type="GO" id="GO:0046872">
    <property type="term" value="F:metal ion binding"/>
    <property type="evidence" value="ECO:0007669"/>
    <property type="project" value="UniProtKB-KW"/>
</dbReference>
<comment type="cofactor">
    <cofactor evidence="1">
        <name>Mg(2+)</name>
        <dbReference type="ChEBI" id="CHEBI:18420"/>
    </cofactor>
</comment>
<comment type="similarity">
    <text evidence="2">Belongs to the protein kinase superfamily. CAMK Ser/Thr protein kinase family. SNF1 subfamily.</text>
</comment>
<feature type="coiled-coil region" evidence="19">
    <location>
        <begin position="927"/>
        <end position="954"/>
    </location>
</feature>
<evidence type="ECO:0000256" key="17">
    <source>
        <dbReference type="ARBA" id="ARBA00080710"/>
    </source>
</evidence>
<dbReference type="FunFam" id="3.30.200.20:FF:000003">
    <property type="entry name" value="Non-specific serine/threonine protein kinase"/>
    <property type="match status" value="1"/>
</dbReference>
<keyword evidence="10 18" id="KW-0067">ATP-binding</keyword>
<dbReference type="Gene3D" id="1.10.510.10">
    <property type="entry name" value="Transferase(Phosphotransferase) domain 1"/>
    <property type="match status" value="1"/>
</dbReference>
<dbReference type="GO" id="GO:0000226">
    <property type="term" value="P:microtubule cytoskeleton organization"/>
    <property type="evidence" value="ECO:0007669"/>
    <property type="project" value="TreeGrafter"/>
</dbReference>
<dbReference type="PROSITE" id="PS00107">
    <property type="entry name" value="PROTEIN_KINASE_ATP"/>
    <property type="match status" value="1"/>
</dbReference>
<dbReference type="SUPFAM" id="SSF56112">
    <property type="entry name" value="Protein kinase-like (PK-like)"/>
    <property type="match status" value="1"/>
</dbReference>
<dbReference type="FunFam" id="1.10.510.10:FF:000156">
    <property type="entry name" value="Serine/threonine-protein kinase SIK3 homolog"/>
    <property type="match status" value="1"/>
</dbReference>
<evidence type="ECO:0000256" key="16">
    <source>
        <dbReference type="ARBA" id="ARBA00080359"/>
    </source>
</evidence>
<keyword evidence="11" id="KW-0460">Magnesium</keyword>
<dbReference type="InterPro" id="IPR011009">
    <property type="entry name" value="Kinase-like_dom_sf"/>
</dbReference>
<evidence type="ECO:0000256" key="9">
    <source>
        <dbReference type="ARBA" id="ARBA00022777"/>
    </source>
</evidence>
<evidence type="ECO:0000256" key="6">
    <source>
        <dbReference type="ARBA" id="ARBA00022679"/>
    </source>
</evidence>
<dbReference type="InterPro" id="IPR017441">
    <property type="entry name" value="Protein_kinase_ATP_BS"/>
</dbReference>
<keyword evidence="9 22" id="KW-0418">Kinase</keyword>
<sequence length="1252" mass="137430">MAAAAASGAGGASGTAAGGAGPAGRLLPLPAPGPPAAPAAVPPAAGSPRPPAPASRGPAAARIGYYEIDRTIGKGNFAVVKRATHLLTKAKVAIKIIDKSQLDEENLKKIFREVQVMKMLCHPHIIRLYQVMETERMIYLVTEYASGGEIFDHLVAHGRMAEKEARRKFKQIVAAVFFCHCRNIVHRDLKAENLLLDANLNIKIADFGFSNLFTPGELLKTWCGSPPYAAPELFEGKEYDGPKVDIWSLGVVLYVLVCGALPFDGSTLQNLRARVLSGKFRIPFFMSTECEHLIRHMLVLDPSKRLSMEQICKHKWMKLGDSDPNFDRLIAECQQLKEERQSDILNEDVLLAMEEVGLERERIIQAEQAGTAVNISVPQVQLINPENQIVEPDRTVNLDSDEGEEPSPEALVRYLSMRRHTVGVADPRMEVMDDVQKLLPVFPGVYPQAPFLQVAPNMNFMHNLLPMQNLQPTGQLEYKEQSLLQPPPLQLLNGMGPLGRRASDGGANIQLHAQQLLKRPRGPSPLVTMTPAVPAVTPVDEENSDGEPDQEAVQRYLANRSKRHTLAMTNPTAEIPPDLQRQLGQQPSRSRVWPPHLVPDQHRSTYKDSNTLHLPTERFSPVRRFSDGAASIQAFKAHLEKIGNSSSIKQLQQECEQLRKLYGGQIDERVLEKTQQQHMLYQQEQHHQLLQQQIQDSICPPQPSPPLQGACESQPALLTHQLQRLRIQPSSPPPNHPNNHLFRQPSSSPPPMSVGQPHGAASPSQFQGLPSRSAVFQQQPENCSPPPSVALTCLGMQQPTQPQQVAIQLQEPVGVLSNMPGAAAGSVGRGTSISPSASQIQMQHHANLLASFSYGHRPLSKQLSADSAEAHSTHQQPPPYPTSALQQALLSPTPPDYTRHQQVPHILQGLLSPRHSLAGHSDIRLPQAEFAQLIKRQQQQRQQQQQEYQELFRHMNQGDAGSLTPNLAGQSMTEHQALPYQNADSYHRQHTSPQHLLQIRAQECISQVSSNSSPQGYAQQPALLHPESMEEECSCVAAKDGFPDRQSSSALTKGCHNSSLLLSTGGPGDPESLLGTVSHAQELGIHPYRHQPTAAFSRNKVSSRESVLGSCMEGSSPGNAMELPEHDGLGYPARPSGSEHHRPRTLQRHHTIQNSDDAYVQLDDLPGMSLVAGKALSSARMSDAVLSQASLSGSQQLLAREDEGCGERLGHEHLNLTDGQHLSSCYPSTCITDILLSYKHPEVSFSMEQAGV</sequence>
<feature type="compositionally biased region" description="Gly residues" evidence="20">
    <location>
        <begin position="8"/>
        <end position="22"/>
    </location>
</feature>
<feature type="binding site" evidence="18">
    <location>
        <position position="95"/>
    </location>
    <ligand>
        <name>ATP</name>
        <dbReference type="ChEBI" id="CHEBI:30616"/>
    </ligand>
</feature>
<evidence type="ECO:0000256" key="2">
    <source>
        <dbReference type="ARBA" id="ARBA00006234"/>
    </source>
</evidence>
<dbReference type="GO" id="GO:0005737">
    <property type="term" value="C:cytoplasm"/>
    <property type="evidence" value="ECO:0007669"/>
    <property type="project" value="TreeGrafter"/>
</dbReference>
<evidence type="ECO:0000256" key="3">
    <source>
        <dbReference type="ARBA" id="ARBA00012513"/>
    </source>
</evidence>
<dbReference type="PROSITE" id="PS50011">
    <property type="entry name" value="PROTEIN_KINASE_DOM"/>
    <property type="match status" value="1"/>
</dbReference>
<evidence type="ECO:0000256" key="7">
    <source>
        <dbReference type="ARBA" id="ARBA00022723"/>
    </source>
</evidence>
<evidence type="ECO:0000313" key="22">
    <source>
        <dbReference type="EMBL" id="KAF6343650.1"/>
    </source>
</evidence>